<organism evidence="1">
    <name type="scientific">Rhizophora mucronata</name>
    <name type="common">Asiatic mangrove</name>
    <dbReference type="NCBI Taxonomy" id="61149"/>
    <lineage>
        <taxon>Eukaryota</taxon>
        <taxon>Viridiplantae</taxon>
        <taxon>Streptophyta</taxon>
        <taxon>Embryophyta</taxon>
        <taxon>Tracheophyta</taxon>
        <taxon>Spermatophyta</taxon>
        <taxon>Magnoliopsida</taxon>
        <taxon>eudicotyledons</taxon>
        <taxon>Gunneridae</taxon>
        <taxon>Pentapetalae</taxon>
        <taxon>rosids</taxon>
        <taxon>fabids</taxon>
        <taxon>Malpighiales</taxon>
        <taxon>Rhizophoraceae</taxon>
        <taxon>Rhizophora</taxon>
    </lineage>
</organism>
<sequence length="28" mass="3027">MGALLSYTSGGNQTNVKNDTNLVCYIYS</sequence>
<accession>A0A2P2NVP0</accession>
<reference evidence="1" key="1">
    <citation type="submission" date="2018-02" db="EMBL/GenBank/DDBJ databases">
        <title>Rhizophora mucronata_Transcriptome.</title>
        <authorList>
            <person name="Meera S.P."/>
            <person name="Sreeshan A."/>
            <person name="Augustine A."/>
        </authorList>
    </citation>
    <scope>NUCLEOTIDE SEQUENCE</scope>
    <source>
        <tissue evidence="1">Leaf</tissue>
    </source>
</reference>
<evidence type="ECO:0000313" key="1">
    <source>
        <dbReference type="EMBL" id="MBX46513.1"/>
    </source>
</evidence>
<dbReference type="EMBL" id="GGEC01066029">
    <property type="protein sequence ID" value="MBX46513.1"/>
    <property type="molecule type" value="Transcribed_RNA"/>
</dbReference>
<dbReference type="AlphaFoldDB" id="A0A2P2NVP0"/>
<proteinExistence type="predicted"/>
<protein>
    <submittedName>
        <fullName evidence="1">Uncharacterized protein</fullName>
    </submittedName>
</protein>
<name>A0A2P2NVP0_RHIMU</name>